<keyword evidence="2" id="KW-1185">Reference proteome</keyword>
<sequence>MKFFRSMEARGQWSLKAMRTNQFTYQNVYDGRLGLKAVTFIIHLNGGFQCLNYKFLKKRPIYFGKVHDIEACKLKFSA</sequence>
<dbReference type="STRING" id="188872.SAMN03080602_03060"/>
<evidence type="ECO:0000313" key="1">
    <source>
        <dbReference type="EMBL" id="SMG41711.1"/>
    </source>
</evidence>
<evidence type="ECO:0000313" key="2">
    <source>
        <dbReference type="Proteomes" id="UP000193420"/>
    </source>
</evidence>
<protein>
    <submittedName>
        <fullName evidence="1">Uncharacterized protein</fullName>
    </submittedName>
</protein>
<proteinExistence type="predicted"/>
<dbReference type="EMBL" id="FXAO01000006">
    <property type="protein sequence ID" value="SMG41711.1"/>
    <property type="molecule type" value="Genomic_DNA"/>
</dbReference>
<reference evidence="2" key="1">
    <citation type="submission" date="2017-04" db="EMBL/GenBank/DDBJ databases">
        <authorList>
            <person name="Varghese N."/>
            <person name="Submissions S."/>
        </authorList>
    </citation>
    <scope>NUCLEOTIDE SEQUENCE [LARGE SCALE GENOMIC DNA]</scope>
    <source>
        <strain evidence="2">DSM 19835</strain>
    </source>
</reference>
<organism evidence="1 2">
    <name type="scientific">Arenibacter troitsensis</name>
    <dbReference type="NCBI Taxonomy" id="188872"/>
    <lineage>
        <taxon>Bacteria</taxon>
        <taxon>Pseudomonadati</taxon>
        <taxon>Bacteroidota</taxon>
        <taxon>Flavobacteriia</taxon>
        <taxon>Flavobacteriales</taxon>
        <taxon>Flavobacteriaceae</taxon>
        <taxon>Arenibacter</taxon>
    </lineage>
</organism>
<name>A0A1X7KKQ2_9FLAO</name>
<dbReference type="Proteomes" id="UP000193420">
    <property type="component" value="Unassembled WGS sequence"/>
</dbReference>
<dbReference type="AlphaFoldDB" id="A0A1X7KKQ2"/>
<gene>
    <name evidence="1" type="ORF">SAMN03080602_03060</name>
</gene>
<accession>A0A1X7KKQ2</accession>